<reference evidence="4" key="3">
    <citation type="submission" date="2022-06" db="UniProtKB">
        <authorList>
            <consortium name="EnsemblMetazoa"/>
        </authorList>
    </citation>
    <scope>IDENTIFICATION</scope>
</reference>
<feature type="region of interest" description="Disordered" evidence="1">
    <location>
        <begin position="34"/>
        <end position="57"/>
    </location>
</feature>
<feature type="domain" description="BHLH" evidence="2">
    <location>
        <begin position="104"/>
        <end position="174"/>
    </location>
</feature>
<evidence type="ECO:0000313" key="3">
    <source>
        <dbReference type="EMBL" id="KAF7488634.1"/>
    </source>
</evidence>
<organism evidence="3">
    <name type="scientific">Sarcoptes scabiei</name>
    <name type="common">Itch mite</name>
    <name type="synonym">Acarus scabiei</name>
    <dbReference type="NCBI Taxonomy" id="52283"/>
    <lineage>
        <taxon>Eukaryota</taxon>
        <taxon>Metazoa</taxon>
        <taxon>Ecdysozoa</taxon>
        <taxon>Arthropoda</taxon>
        <taxon>Chelicerata</taxon>
        <taxon>Arachnida</taxon>
        <taxon>Acari</taxon>
        <taxon>Acariformes</taxon>
        <taxon>Sarcoptiformes</taxon>
        <taxon>Astigmata</taxon>
        <taxon>Psoroptidia</taxon>
        <taxon>Sarcoptoidea</taxon>
        <taxon>Sarcoptidae</taxon>
        <taxon>Sarcoptinae</taxon>
        <taxon>Sarcoptes</taxon>
    </lineage>
</organism>
<dbReference type="GO" id="GO:0003700">
    <property type="term" value="F:DNA-binding transcription factor activity"/>
    <property type="evidence" value="ECO:0007669"/>
    <property type="project" value="TreeGrafter"/>
</dbReference>
<dbReference type="GO" id="GO:0070888">
    <property type="term" value="F:E-box binding"/>
    <property type="evidence" value="ECO:0007669"/>
    <property type="project" value="TreeGrafter"/>
</dbReference>
<dbReference type="GO" id="GO:0005634">
    <property type="term" value="C:nucleus"/>
    <property type="evidence" value="ECO:0007669"/>
    <property type="project" value="TreeGrafter"/>
</dbReference>
<dbReference type="GO" id="GO:0045944">
    <property type="term" value="P:positive regulation of transcription by RNA polymerase II"/>
    <property type="evidence" value="ECO:0007669"/>
    <property type="project" value="TreeGrafter"/>
</dbReference>
<dbReference type="EnsemblMetazoa" id="SSS_996s_mrna">
    <property type="protein sequence ID" value="KAF7488634.1"/>
    <property type="gene ID" value="SSS_996"/>
</dbReference>
<keyword evidence="5" id="KW-1185">Reference proteome</keyword>
<dbReference type="InterPro" id="IPR050359">
    <property type="entry name" value="bHLH_transcription_factors"/>
</dbReference>
<dbReference type="AlphaFoldDB" id="A0A834R091"/>
<proteinExistence type="predicted"/>
<evidence type="ECO:0000313" key="4">
    <source>
        <dbReference type="EnsemblMetazoa" id="KAF7488634.1"/>
    </source>
</evidence>
<dbReference type="Gene3D" id="4.10.280.10">
    <property type="entry name" value="Helix-loop-helix DNA-binding domain"/>
    <property type="match status" value="1"/>
</dbReference>
<dbReference type="Proteomes" id="UP000070412">
    <property type="component" value="Unassembled WGS sequence"/>
</dbReference>
<dbReference type="Pfam" id="PF00010">
    <property type="entry name" value="HLH"/>
    <property type="match status" value="1"/>
</dbReference>
<sequence>MDCGKIALSTTIVEDCSVNDGVVVNGDMNDEDEIKTMSRKKSSPKKRPLRNASANQSSIGVRKYNLRLKNNRTNSSNTFIENDRNKNSHRLKTFKSKPTPLSKYRRKTANLRERFRMQEINDAFRRLQSAVPDIFSIASVSKPFDSSSISSSSSMAKLTKINTLKLAVNYISTLTKILEQTDGHHFGDDQTLDRRLTSLSSDHRIKQSVLDESERFSLFQKQTVYDLNNDHHQHQKVIKNFPSANISFEIGSIKTRDRNVNRFDDDDSLQLHKSNNIDIMNHHRCSLTLFDAEQDDRCYLDRNDCQQMENFGFKSIETDRFRVNDFHMNIDNNESMINRVSRNDRIHQVNHNTYNQDLSSGRNRDHRYLQDDHTHHPALVTRSNDDEKLNINPPLELHSSSIIEKIITDTSTTINTGSMINVKDHQHHRRMDKSNKSICDSHAASASTSTSTLSLSSNSNSNLDIQTHSIDAIENDLNHIDKILLDDLDSLFEEFDSSIIR</sequence>
<dbReference type="PROSITE" id="PS50888">
    <property type="entry name" value="BHLH"/>
    <property type="match status" value="1"/>
</dbReference>
<reference evidence="3" key="2">
    <citation type="submission" date="2020-01" db="EMBL/GenBank/DDBJ databases">
        <authorList>
            <person name="Korhonen P.K.K."/>
            <person name="Guangxu M.G."/>
            <person name="Wang T.W."/>
            <person name="Stroehlein A.J.S."/>
            <person name="Young N.D."/>
            <person name="Ang C.-S.A."/>
            <person name="Fernando D.W.F."/>
            <person name="Lu H.L."/>
            <person name="Taylor S.T."/>
            <person name="Ehtesham M.E.M."/>
            <person name="Najaraj S.H.N."/>
            <person name="Harsha G.H.G."/>
            <person name="Madugundu A.M."/>
            <person name="Renuse S.R."/>
            <person name="Holt D.H."/>
            <person name="Pandey A.P."/>
            <person name="Papenfuss A.P."/>
            <person name="Gasser R.B.G."/>
            <person name="Fischer K.F."/>
        </authorList>
    </citation>
    <scope>NUCLEOTIDE SEQUENCE</scope>
    <source>
        <strain evidence="3">SSS_KF_BRIS2020</strain>
    </source>
</reference>
<accession>A0A834R091</accession>
<dbReference type="SMART" id="SM00353">
    <property type="entry name" value="HLH"/>
    <property type="match status" value="1"/>
</dbReference>
<feature type="compositionally biased region" description="Basic residues" evidence="1">
    <location>
        <begin position="37"/>
        <end position="49"/>
    </location>
</feature>
<evidence type="ECO:0000256" key="1">
    <source>
        <dbReference type="SAM" id="MobiDB-lite"/>
    </source>
</evidence>
<dbReference type="GO" id="GO:0061564">
    <property type="term" value="P:axon development"/>
    <property type="evidence" value="ECO:0007669"/>
    <property type="project" value="TreeGrafter"/>
</dbReference>
<dbReference type="GO" id="GO:0046983">
    <property type="term" value="F:protein dimerization activity"/>
    <property type="evidence" value="ECO:0007669"/>
    <property type="project" value="InterPro"/>
</dbReference>
<name>A0A834R091_SARSC</name>
<dbReference type="GO" id="GO:0007423">
    <property type="term" value="P:sensory organ development"/>
    <property type="evidence" value="ECO:0007669"/>
    <property type="project" value="TreeGrafter"/>
</dbReference>
<protein>
    <submittedName>
        <fullName evidence="3">Helix-loop-helix protein delilah</fullName>
    </submittedName>
</protein>
<evidence type="ECO:0000313" key="5">
    <source>
        <dbReference type="Proteomes" id="UP000070412"/>
    </source>
</evidence>
<dbReference type="OrthoDB" id="10063280at2759"/>
<dbReference type="PANTHER" id="PTHR19290">
    <property type="entry name" value="BASIC HELIX-LOOP-HELIX PROTEIN NEUROGENIN-RELATED"/>
    <property type="match status" value="1"/>
</dbReference>
<dbReference type="EMBL" id="WVUK01000066">
    <property type="protein sequence ID" value="KAF7488634.1"/>
    <property type="molecule type" value="Genomic_DNA"/>
</dbReference>
<evidence type="ECO:0000259" key="2">
    <source>
        <dbReference type="PROSITE" id="PS50888"/>
    </source>
</evidence>
<gene>
    <name evidence="3" type="primary">SSS_996g</name>
    <name evidence="3" type="ORF">SSS_996</name>
</gene>
<reference evidence="5" key="1">
    <citation type="journal article" date="2020" name="PLoS Negl. Trop. Dis.">
        <title>High-quality nuclear genome for Sarcoptes scabiei-A critical resource for a neglected parasite.</title>
        <authorList>
            <person name="Korhonen P.K."/>
            <person name="Gasser R.B."/>
            <person name="Ma G."/>
            <person name="Wang T."/>
            <person name="Stroehlein A.J."/>
            <person name="Young N.D."/>
            <person name="Ang C.S."/>
            <person name="Fernando D.D."/>
            <person name="Lu H.C."/>
            <person name="Taylor S."/>
            <person name="Reynolds S.L."/>
            <person name="Mofiz E."/>
            <person name="Najaraj S.H."/>
            <person name="Gowda H."/>
            <person name="Madugundu A."/>
            <person name="Renuse S."/>
            <person name="Holt D."/>
            <person name="Pandey A."/>
            <person name="Papenfuss A.T."/>
            <person name="Fischer K."/>
        </authorList>
    </citation>
    <scope>NUCLEOTIDE SEQUENCE [LARGE SCALE GENOMIC DNA]</scope>
</reference>
<dbReference type="InterPro" id="IPR036638">
    <property type="entry name" value="HLH_DNA-bd_sf"/>
</dbReference>
<dbReference type="SUPFAM" id="SSF47459">
    <property type="entry name" value="HLH, helix-loop-helix DNA-binding domain"/>
    <property type="match status" value="1"/>
</dbReference>
<dbReference type="InterPro" id="IPR011598">
    <property type="entry name" value="bHLH_dom"/>
</dbReference>